<gene>
    <name evidence="2" type="ORF">ECBP5_0034</name>
</gene>
<sequence length="76" mass="8958">MLDKHSVPTSLKERISDDEYPNPKNPTALDLPTYSFLDDALRTPTTNYRSEMHEFIRKEVIQELRGIIFSCLKFRK</sequence>
<keyword evidence="3" id="KW-1185">Reference proteome</keyword>
<dbReference type="RefSeq" id="YP_009146405.1">
    <property type="nucleotide sequence ID" value="NC_027330.1"/>
</dbReference>
<feature type="compositionally biased region" description="Basic and acidic residues" evidence="1">
    <location>
        <begin position="1"/>
        <end position="17"/>
    </location>
</feature>
<feature type="region of interest" description="Disordered" evidence="1">
    <location>
        <begin position="1"/>
        <end position="27"/>
    </location>
</feature>
<reference evidence="2 3" key="2">
    <citation type="journal article" date="2015" name="PLoS ONE">
        <title>Complete Genomic and Lysis-Cassette Characterization of the Novel Phage, KBNP1315, which Infects Avian Pathogenic Escherichia coli (APEC).</title>
        <authorList>
            <person name="Lee J.S."/>
            <person name="Jang H.B."/>
            <person name="Kim K.S."/>
            <person name="Kim T.H."/>
            <person name="Im S.P."/>
            <person name="Kim S.W."/>
            <person name="Lazarte J.M."/>
            <person name="Kim J.S."/>
            <person name="Jung T.S."/>
        </authorList>
    </citation>
    <scope>NUCLEOTIDE SEQUENCE [LARGE SCALE GENOMIC DNA]</scope>
</reference>
<evidence type="ECO:0000313" key="2">
    <source>
        <dbReference type="EMBL" id="AID17688.1"/>
    </source>
</evidence>
<dbReference type="KEGG" id="vg:24620937"/>
<protein>
    <submittedName>
        <fullName evidence="2">Uncharacterized protein</fullName>
    </submittedName>
</protein>
<evidence type="ECO:0000313" key="3">
    <source>
        <dbReference type="Proteomes" id="UP000033808"/>
    </source>
</evidence>
<accession>A0A0F6N5P0</accession>
<reference evidence="3" key="1">
    <citation type="submission" date="2014-04" db="EMBL/GenBank/DDBJ databases">
        <title>Complete genome sequence of Escherichia coli phage ECBP5.</title>
        <authorList>
            <person name="Lee J.S."/>
            <person name="Jang H.B."/>
            <person name="Kim K.S."/>
            <person name="Kim T.H."/>
            <person name="Park S.B."/>
            <person name="Nho S.W."/>
            <person name="Yu J.E."/>
            <person name="Yu J.E."/>
            <person name="Im S.P."/>
            <person name="Kim S.W."/>
            <person name="Jung T.S."/>
        </authorList>
    </citation>
    <scope>NUCLEOTIDE SEQUENCE [LARGE SCALE GENOMIC DNA]</scope>
</reference>
<dbReference type="Proteomes" id="UP000033808">
    <property type="component" value="Segment"/>
</dbReference>
<evidence type="ECO:0000256" key="1">
    <source>
        <dbReference type="SAM" id="MobiDB-lite"/>
    </source>
</evidence>
<dbReference type="EMBL" id="KJ749827">
    <property type="protein sequence ID" value="AID17688.1"/>
    <property type="molecule type" value="Genomic_DNA"/>
</dbReference>
<proteinExistence type="predicted"/>
<organism evidence="2 3">
    <name type="scientific">Escherichia phage ECBP5</name>
    <dbReference type="NCBI Taxonomy" id="1498172"/>
    <lineage>
        <taxon>Viruses</taxon>
        <taxon>Duplodnaviria</taxon>
        <taxon>Heunggongvirae</taxon>
        <taxon>Uroviricota</taxon>
        <taxon>Caudoviricetes</taxon>
        <taxon>Autographivirales</taxon>
        <taxon>Gajwadongvirus</taxon>
        <taxon>Gajwadongvirus ECBP5</taxon>
    </lineage>
</organism>
<dbReference type="GeneID" id="24620937"/>
<name>A0A0F6N5P0_9CAUD</name>